<feature type="transmembrane region" description="Helical" evidence="1">
    <location>
        <begin position="72"/>
        <end position="96"/>
    </location>
</feature>
<name>A0ABV7WK46_9MICO</name>
<feature type="transmembrane region" description="Helical" evidence="1">
    <location>
        <begin position="108"/>
        <end position="132"/>
    </location>
</feature>
<evidence type="ECO:0000256" key="1">
    <source>
        <dbReference type="SAM" id="Phobius"/>
    </source>
</evidence>
<sequence length="160" mass="16405">MGPPGVGHRYRDERRGEAGLHLVGRGLLEGLLAGALLAPCVLLAAGLGAVLLEPGASPVVDENLVTVLTASVMVGALLGLAGGVLAVVSIGVVVRWGRTSCSPWTSAWLAPALVVGLATLGLAVAADFWVFYPAALPAAAVTAWRSHRAVTDFRRRAELP</sequence>
<keyword evidence="1" id="KW-0812">Transmembrane</keyword>
<evidence type="ECO:0000313" key="2">
    <source>
        <dbReference type="EMBL" id="MFC3690254.1"/>
    </source>
</evidence>
<accession>A0ABV7WK46</accession>
<keyword evidence="1" id="KW-0472">Membrane</keyword>
<gene>
    <name evidence="2" type="ORF">ACFOLH_18055</name>
</gene>
<organism evidence="2 3">
    <name type="scientific">Aquipuribacter hungaricus</name>
    <dbReference type="NCBI Taxonomy" id="545624"/>
    <lineage>
        <taxon>Bacteria</taxon>
        <taxon>Bacillati</taxon>
        <taxon>Actinomycetota</taxon>
        <taxon>Actinomycetes</taxon>
        <taxon>Micrococcales</taxon>
        <taxon>Intrasporangiaceae</taxon>
        <taxon>Aquipuribacter</taxon>
    </lineage>
</organism>
<reference evidence="3" key="1">
    <citation type="journal article" date="2019" name="Int. J. Syst. Evol. Microbiol.">
        <title>The Global Catalogue of Microorganisms (GCM) 10K type strain sequencing project: providing services to taxonomists for standard genome sequencing and annotation.</title>
        <authorList>
            <consortium name="The Broad Institute Genomics Platform"/>
            <consortium name="The Broad Institute Genome Sequencing Center for Infectious Disease"/>
            <person name="Wu L."/>
            <person name="Ma J."/>
        </authorList>
    </citation>
    <scope>NUCLEOTIDE SEQUENCE [LARGE SCALE GENOMIC DNA]</scope>
    <source>
        <strain evidence="3">NCAIM B.02333</strain>
    </source>
</reference>
<dbReference type="Proteomes" id="UP001595685">
    <property type="component" value="Unassembled WGS sequence"/>
</dbReference>
<comment type="caution">
    <text evidence="2">The sequence shown here is derived from an EMBL/GenBank/DDBJ whole genome shotgun (WGS) entry which is preliminary data.</text>
</comment>
<dbReference type="RefSeq" id="WP_340289259.1">
    <property type="nucleotide sequence ID" value="NZ_JBBEOI010000006.1"/>
</dbReference>
<keyword evidence="1" id="KW-1133">Transmembrane helix</keyword>
<evidence type="ECO:0000313" key="3">
    <source>
        <dbReference type="Proteomes" id="UP001595685"/>
    </source>
</evidence>
<proteinExistence type="predicted"/>
<feature type="transmembrane region" description="Helical" evidence="1">
    <location>
        <begin position="31"/>
        <end position="52"/>
    </location>
</feature>
<dbReference type="EMBL" id="JBHRWW010000019">
    <property type="protein sequence ID" value="MFC3690254.1"/>
    <property type="molecule type" value="Genomic_DNA"/>
</dbReference>
<keyword evidence="3" id="KW-1185">Reference proteome</keyword>
<protein>
    <submittedName>
        <fullName evidence="2">Uncharacterized protein</fullName>
    </submittedName>
</protein>